<dbReference type="EMBL" id="KZ992789">
    <property type="protein sequence ID" value="RKP06945.1"/>
    <property type="molecule type" value="Genomic_DNA"/>
</dbReference>
<evidence type="ECO:0000313" key="2">
    <source>
        <dbReference type="Proteomes" id="UP000271241"/>
    </source>
</evidence>
<organism evidence="1 2">
    <name type="scientific">Thamnocephalis sphaerospora</name>
    <dbReference type="NCBI Taxonomy" id="78915"/>
    <lineage>
        <taxon>Eukaryota</taxon>
        <taxon>Fungi</taxon>
        <taxon>Fungi incertae sedis</taxon>
        <taxon>Zoopagomycota</taxon>
        <taxon>Zoopagomycotina</taxon>
        <taxon>Zoopagomycetes</taxon>
        <taxon>Zoopagales</taxon>
        <taxon>Sigmoideomycetaceae</taxon>
        <taxon>Thamnocephalis</taxon>
    </lineage>
</organism>
<keyword evidence="2" id="KW-1185">Reference proteome</keyword>
<sequence>MVNDEAEVRSKAVSCETLFRSLDDASRPRNAGFISLIVANLKQAFENLRMASYDTLYGIATYRWGREAIGGHGGCVTFLLDRNVDPSYHGKQKKYNIVRRLAEAPDAEQTIERRNLDRLRRYVQEGAFYKETEAAVALESAT</sequence>
<accession>A0A4P9XM53</accession>
<dbReference type="GO" id="GO:0043248">
    <property type="term" value="P:proteasome assembly"/>
    <property type="evidence" value="ECO:0007669"/>
    <property type="project" value="InterPro"/>
</dbReference>
<dbReference type="PANTHER" id="PTHR13554">
    <property type="entry name" value="26S PROTEASOME NON-ATPASE REGULATORY SUBUNIT 5-RELATED"/>
    <property type="match status" value="1"/>
</dbReference>
<dbReference type="PANTHER" id="PTHR13554:SF10">
    <property type="entry name" value="26S PROTEASOME NON-ATPASE REGULATORY SUBUNIT 5"/>
    <property type="match status" value="1"/>
</dbReference>
<dbReference type="GO" id="GO:0005829">
    <property type="term" value="C:cytosol"/>
    <property type="evidence" value="ECO:0007669"/>
    <property type="project" value="TreeGrafter"/>
</dbReference>
<dbReference type="Proteomes" id="UP000271241">
    <property type="component" value="Unassembled WGS sequence"/>
</dbReference>
<dbReference type="STRING" id="78915.A0A4P9XM53"/>
<dbReference type="OrthoDB" id="10250600at2759"/>
<protein>
    <submittedName>
        <fullName evidence="1">Proteasome non-ATPase 26S subunit-domain-containing protein</fullName>
    </submittedName>
</protein>
<proteinExistence type="predicted"/>
<dbReference type="AlphaFoldDB" id="A0A4P9XM53"/>
<gene>
    <name evidence="1" type="ORF">THASP1DRAFT_31236</name>
</gene>
<name>A0A4P9XM53_9FUNG</name>
<dbReference type="InterPro" id="IPR019538">
    <property type="entry name" value="PSMD5"/>
</dbReference>
<keyword evidence="1" id="KW-0647">Proteasome</keyword>
<dbReference type="Pfam" id="PF10508">
    <property type="entry name" value="Proteasom_PSMB"/>
    <property type="match status" value="1"/>
</dbReference>
<evidence type="ECO:0000313" key="1">
    <source>
        <dbReference type="EMBL" id="RKP06945.1"/>
    </source>
</evidence>
<dbReference type="GO" id="GO:0000502">
    <property type="term" value="C:proteasome complex"/>
    <property type="evidence" value="ECO:0007669"/>
    <property type="project" value="UniProtKB-KW"/>
</dbReference>
<reference evidence="2" key="1">
    <citation type="journal article" date="2018" name="Nat. Microbiol.">
        <title>Leveraging single-cell genomics to expand the fungal tree of life.</title>
        <authorList>
            <person name="Ahrendt S.R."/>
            <person name="Quandt C.A."/>
            <person name="Ciobanu D."/>
            <person name="Clum A."/>
            <person name="Salamov A."/>
            <person name="Andreopoulos B."/>
            <person name="Cheng J.F."/>
            <person name="Woyke T."/>
            <person name="Pelin A."/>
            <person name="Henrissat B."/>
            <person name="Reynolds N.K."/>
            <person name="Benny G.L."/>
            <person name="Smith M.E."/>
            <person name="James T.Y."/>
            <person name="Grigoriev I.V."/>
        </authorList>
    </citation>
    <scope>NUCLEOTIDE SEQUENCE [LARGE SCALE GENOMIC DNA]</scope>
    <source>
        <strain evidence="2">RSA 1356</strain>
    </source>
</reference>